<name>A0A318EAA7_9GAMM</name>
<keyword evidence="15" id="KW-0282">Flagellum</keyword>
<dbReference type="FunFam" id="3.40.1690.10:FF:000001">
    <property type="entry name" value="Flagellar biosynthetic protein FlhB"/>
    <property type="match status" value="1"/>
</dbReference>
<keyword evidence="8 13" id="KW-0653">Protein transport</keyword>
<comment type="subcellular location">
    <subcellularLocation>
        <location evidence="1">Cell membrane</location>
        <topology evidence="1">Multi-pass membrane protein</topology>
    </subcellularLocation>
</comment>
<dbReference type="GO" id="GO:0009306">
    <property type="term" value="P:protein secretion"/>
    <property type="evidence" value="ECO:0007669"/>
    <property type="project" value="InterPro"/>
</dbReference>
<feature type="region of interest" description="Disordered" evidence="14">
    <location>
        <begin position="1"/>
        <end position="23"/>
    </location>
</feature>
<feature type="transmembrane region" description="Helical" evidence="13">
    <location>
        <begin position="82"/>
        <end position="112"/>
    </location>
</feature>
<keyword evidence="15" id="KW-0969">Cilium</keyword>
<evidence type="ECO:0000256" key="8">
    <source>
        <dbReference type="ARBA" id="ARBA00022927"/>
    </source>
</evidence>
<comment type="caution">
    <text evidence="15">The sequence shown here is derived from an EMBL/GenBank/DDBJ whole genome shotgun (WGS) entry which is preliminary data.</text>
</comment>
<dbReference type="PRINTS" id="PR00950">
    <property type="entry name" value="TYPE3IMSPROT"/>
</dbReference>
<dbReference type="PANTHER" id="PTHR30531:SF12">
    <property type="entry name" value="FLAGELLAR BIOSYNTHETIC PROTEIN FLHB"/>
    <property type="match status" value="1"/>
</dbReference>
<comment type="caution">
    <text evidence="13">Lacks conserved residue(s) required for the propagation of feature annotation.</text>
</comment>
<dbReference type="Gene3D" id="6.10.250.2080">
    <property type="match status" value="1"/>
</dbReference>
<evidence type="ECO:0000256" key="4">
    <source>
        <dbReference type="ARBA" id="ARBA00022448"/>
    </source>
</evidence>
<feature type="transmembrane region" description="Helical" evidence="13">
    <location>
        <begin position="187"/>
        <end position="215"/>
    </location>
</feature>
<dbReference type="InterPro" id="IPR029025">
    <property type="entry name" value="T3SS_substrate_exporter_C"/>
</dbReference>
<keyword evidence="7 13" id="KW-1005">Bacterial flagellum biogenesis</keyword>
<proteinExistence type="inferred from homology"/>
<dbReference type="GO" id="GO:0044780">
    <property type="term" value="P:bacterial-type flagellum assembly"/>
    <property type="evidence" value="ECO:0007669"/>
    <property type="project" value="InterPro"/>
</dbReference>
<evidence type="ECO:0000313" key="16">
    <source>
        <dbReference type="Proteomes" id="UP000248330"/>
    </source>
</evidence>
<keyword evidence="6 13" id="KW-0812">Transmembrane</keyword>
<dbReference type="Pfam" id="PF01312">
    <property type="entry name" value="Bac_export_2"/>
    <property type="match status" value="1"/>
</dbReference>
<dbReference type="RefSeq" id="WP_110265837.1">
    <property type="nucleotide sequence ID" value="NZ_CAKZQT010000026.1"/>
</dbReference>
<dbReference type="OrthoDB" id="9807950at2"/>
<dbReference type="EMBL" id="QICN01000008">
    <property type="protein sequence ID" value="PXV66062.1"/>
    <property type="molecule type" value="Genomic_DNA"/>
</dbReference>
<evidence type="ECO:0000256" key="1">
    <source>
        <dbReference type="ARBA" id="ARBA00004651"/>
    </source>
</evidence>
<feature type="transmembrane region" description="Helical" evidence="13">
    <location>
        <begin position="34"/>
        <end position="62"/>
    </location>
</feature>
<keyword evidence="10 13" id="KW-0472">Membrane</keyword>
<dbReference type="SUPFAM" id="SSF160544">
    <property type="entry name" value="EscU C-terminal domain-like"/>
    <property type="match status" value="1"/>
</dbReference>
<feature type="compositionally biased region" description="Basic and acidic residues" evidence="14">
    <location>
        <begin position="228"/>
        <end position="243"/>
    </location>
</feature>
<sequence length="380" mass="41108">MSGQASSQDKTERATPKRLRDARKRGEIARSRELVSFVVVAGGLLTLLLLSGTIANGAATWMQRALSPELPLVERPQDMARHFGALIGAGFAVALPLLGVGFLAGIVGPILLGGWNVSAEALKPDFKRVNPLSGLGRIFSSQSLVELGKALLKAGALGAIAVLYIATRLDEIMALGREPLAPAMAHAMRIALGCLGWMCGGLLLIALIDAPYQLWSHAKKLRMTRQEVRQEHKEAEGSPEVKGRQRQLQQQISRRRMMEAVPGADVVVVNPTHYAVALKYDAGKMRAPRVVAKGVDLLALSIRELARQHRIPIVDAPPLARALYRNANVDDEIPANLYAAVAQVLTYIYQLRDWRRRPEAAGPRPNVPSIGDVPGGEADP</sequence>
<evidence type="ECO:0000256" key="6">
    <source>
        <dbReference type="ARBA" id="ARBA00022692"/>
    </source>
</evidence>
<comment type="function">
    <text evidence="12 13">Required for formation of the rod structure in the basal body of the flagellar apparatus. Together with FliI and FliH, may constitute the export apparatus of flagellin.</text>
</comment>
<keyword evidence="9 13" id="KW-1133">Transmembrane helix</keyword>
<evidence type="ECO:0000256" key="9">
    <source>
        <dbReference type="ARBA" id="ARBA00022989"/>
    </source>
</evidence>
<evidence type="ECO:0000256" key="7">
    <source>
        <dbReference type="ARBA" id="ARBA00022795"/>
    </source>
</evidence>
<dbReference type="GO" id="GO:0005886">
    <property type="term" value="C:plasma membrane"/>
    <property type="evidence" value="ECO:0007669"/>
    <property type="project" value="UniProtKB-SubCell"/>
</dbReference>
<evidence type="ECO:0000256" key="5">
    <source>
        <dbReference type="ARBA" id="ARBA00022475"/>
    </source>
</evidence>
<gene>
    <name evidence="13" type="primary">flhB</name>
    <name evidence="15" type="ORF">C8D93_10834</name>
</gene>
<evidence type="ECO:0000313" key="15">
    <source>
        <dbReference type="EMBL" id="PXV66062.1"/>
    </source>
</evidence>
<evidence type="ECO:0000256" key="2">
    <source>
        <dbReference type="ARBA" id="ARBA00010690"/>
    </source>
</evidence>
<evidence type="ECO:0000256" key="14">
    <source>
        <dbReference type="SAM" id="MobiDB-lite"/>
    </source>
</evidence>
<dbReference type="InterPro" id="IPR006135">
    <property type="entry name" value="T3SS_substrate_exporter"/>
</dbReference>
<keyword evidence="4 13" id="KW-0813">Transport</keyword>
<dbReference type="Gene3D" id="3.40.1690.10">
    <property type="entry name" value="secretion proteins EscU"/>
    <property type="match status" value="1"/>
</dbReference>
<feature type="region of interest" description="Disordered" evidence="14">
    <location>
        <begin position="359"/>
        <end position="380"/>
    </location>
</feature>
<keyword evidence="16" id="KW-1185">Reference proteome</keyword>
<dbReference type="InterPro" id="IPR006136">
    <property type="entry name" value="FlhB"/>
</dbReference>
<evidence type="ECO:0000256" key="13">
    <source>
        <dbReference type="RuleBase" id="RU364091"/>
    </source>
</evidence>
<dbReference type="NCBIfam" id="TIGR00328">
    <property type="entry name" value="flhB"/>
    <property type="match status" value="1"/>
</dbReference>
<accession>A0A318EAA7</accession>
<protein>
    <recommendedName>
        <fullName evidence="3 13">Flagellar biosynthetic protein FlhB</fullName>
    </recommendedName>
</protein>
<organism evidence="15 16">
    <name type="scientific">Sinimarinibacterium flocculans</name>
    <dbReference type="NCBI Taxonomy" id="985250"/>
    <lineage>
        <taxon>Bacteria</taxon>
        <taxon>Pseudomonadati</taxon>
        <taxon>Pseudomonadota</taxon>
        <taxon>Gammaproteobacteria</taxon>
        <taxon>Nevskiales</taxon>
        <taxon>Nevskiaceae</taxon>
        <taxon>Sinimarinibacterium</taxon>
    </lineage>
</organism>
<feature type="region of interest" description="Disordered" evidence="14">
    <location>
        <begin position="228"/>
        <end position="248"/>
    </location>
</feature>
<dbReference type="PANTHER" id="PTHR30531">
    <property type="entry name" value="FLAGELLAR BIOSYNTHETIC PROTEIN FLHB"/>
    <property type="match status" value="1"/>
</dbReference>
<evidence type="ECO:0000256" key="12">
    <source>
        <dbReference type="ARBA" id="ARBA00025078"/>
    </source>
</evidence>
<evidence type="ECO:0000256" key="11">
    <source>
        <dbReference type="ARBA" id="ARBA00023225"/>
    </source>
</evidence>
<dbReference type="AlphaFoldDB" id="A0A318EAA7"/>
<dbReference type="Proteomes" id="UP000248330">
    <property type="component" value="Unassembled WGS sequence"/>
</dbReference>
<comment type="similarity">
    <text evidence="2 13">Belongs to the type III secretion exporter family.</text>
</comment>
<keyword evidence="5 13" id="KW-1003">Cell membrane</keyword>
<keyword evidence="15" id="KW-0966">Cell projection</keyword>
<reference evidence="15 16" key="1">
    <citation type="submission" date="2018-04" db="EMBL/GenBank/DDBJ databases">
        <title>Genomic Encyclopedia of Type Strains, Phase IV (KMG-IV): sequencing the most valuable type-strain genomes for metagenomic binning, comparative biology and taxonomic classification.</title>
        <authorList>
            <person name="Goeker M."/>
        </authorList>
    </citation>
    <scope>NUCLEOTIDE SEQUENCE [LARGE SCALE GENOMIC DNA]</scope>
    <source>
        <strain evidence="15 16">DSM 104150</strain>
    </source>
</reference>
<evidence type="ECO:0000256" key="10">
    <source>
        <dbReference type="ARBA" id="ARBA00023136"/>
    </source>
</evidence>
<evidence type="ECO:0000256" key="3">
    <source>
        <dbReference type="ARBA" id="ARBA00021622"/>
    </source>
</evidence>
<feature type="compositionally biased region" description="Basic and acidic residues" evidence="14">
    <location>
        <begin position="9"/>
        <end position="23"/>
    </location>
</feature>
<keyword evidence="11 13" id="KW-1006">Bacterial flagellum protein export</keyword>